<dbReference type="InterPro" id="IPR052018">
    <property type="entry name" value="PHP_domain"/>
</dbReference>
<dbReference type="EMBL" id="BDGJ01000111">
    <property type="protein sequence ID" value="GAW93064.1"/>
    <property type="molecule type" value="Genomic_DNA"/>
</dbReference>
<comment type="caution">
    <text evidence="2">The sequence shown here is derived from an EMBL/GenBank/DDBJ whole genome shotgun (WGS) entry which is preliminary data.</text>
</comment>
<organism evidence="2 3">
    <name type="scientific">Calderihabitans maritimus</name>
    <dbReference type="NCBI Taxonomy" id="1246530"/>
    <lineage>
        <taxon>Bacteria</taxon>
        <taxon>Bacillati</taxon>
        <taxon>Bacillota</taxon>
        <taxon>Clostridia</taxon>
        <taxon>Neomoorellales</taxon>
        <taxon>Calderihabitantaceae</taxon>
        <taxon>Calderihabitans</taxon>
    </lineage>
</organism>
<gene>
    <name evidence="2" type="ORF">KKC1_22050</name>
</gene>
<dbReference type="SUPFAM" id="SSF89550">
    <property type="entry name" value="PHP domain-like"/>
    <property type="match status" value="1"/>
</dbReference>
<dbReference type="PANTHER" id="PTHR42924">
    <property type="entry name" value="EXONUCLEASE"/>
    <property type="match status" value="1"/>
</dbReference>
<dbReference type="SMART" id="SM00481">
    <property type="entry name" value="POLIIIAc"/>
    <property type="match status" value="1"/>
</dbReference>
<dbReference type="InterPro" id="IPR004013">
    <property type="entry name" value="PHP_dom"/>
</dbReference>
<dbReference type="Proteomes" id="UP000197032">
    <property type="component" value="Unassembled WGS sequence"/>
</dbReference>
<dbReference type="GO" id="GO:0004534">
    <property type="term" value="F:5'-3' RNA exonuclease activity"/>
    <property type="evidence" value="ECO:0007669"/>
    <property type="project" value="TreeGrafter"/>
</dbReference>
<dbReference type="GO" id="GO:0035312">
    <property type="term" value="F:5'-3' DNA exonuclease activity"/>
    <property type="evidence" value="ECO:0007669"/>
    <property type="project" value="TreeGrafter"/>
</dbReference>
<dbReference type="InterPro" id="IPR016195">
    <property type="entry name" value="Pol/histidinol_Pase-like"/>
</dbReference>
<dbReference type="RefSeq" id="WP_088554278.1">
    <property type="nucleotide sequence ID" value="NZ_BDGJ01000111.1"/>
</dbReference>
<dbReference type="CDD" id="cd07432">
    <property type="entry name" value="PHP_HisPPase"/>
    <property type="match status" value="1"/>
</dbReference>
<keyword evidence="3" id="KW-1185">Reference proteome</keyword>
<dbReference type="PANTHER" id="PTHR42924:SF3">
    <property type="entry name" value="POLYMERASE_HISTIDINOL PHOSPHATASE N-TERMINAL DOMAIN-CONTAINING PROTEIN"/>
    <property type="match status" value="1"/>
</dbReference>
<sequence length="347" mass="39819">MYEYVGNLHVHSCYSDGSATIPEIAEAARKAGIDLVGINDHQTLEGLKNGEEGWYGDVLVLVGMESNDRYHHYLSYGVYEEVANNTEEPQQVIDAVNRQGGIGFLAHPYEKGSPYLFKGHAYVWQDWRVKDYTGLAIWNYCSQWRDGITSPFRGAYLLFNPNAAITGPYPEVLARWDELCQKRKVVGIGTSDAHAVKPRIGPFQLTVFPYEFLFRTVNTHLLVPQALTKNLERDKQLVYDSLRAGHCFIAFDFYHWARGFRLEADNGADQVIMGDEISLRDKVTLRVRLPLRARVRLVWNGKAIGEETAQEVIYTCKKPGVYRVEVFGWRRFAWRPWIFSNPVYIRS</sequence>
<dbReference type="OrthoDB" id="9801679at2"/>
<accession>A0A1Z5HU59</accession>
<name>A0A1Z5HU59_9FIRM</name>
<dbReference type="Pfam" id="PF02811">
    <property type="entry name" value="PHP"/>
    <property type="match status" value="1"/>
</dbReference>
<evidence type="ECO:0000313" key="2">
    <source>
        <dbReference type="EMBL" id="GAW93064.1"/>
    </source>
</evidence>
<dbReference type="AlphaFoldDB" id="A0A1Z5HU59"/>
<proteinExistence type="predicted"/>
<evidence type="ECO:0000259" key="1">
    <source>
        <dbReference type="SMART" id="SM00481"/>
    </source>
</evidence>
<protein>
    <submittedName>
        <fullName evidence="2">PHP domain-containing protein</fullName>
    </submittedName>
</protein>
<dbReference type="Gene3D" id="3.20.20.140">
    <property type="entry name" value="Metal-dependent hydrolases"/>
    <property type="match status" value="1"/>
</dbReference>
<feature type="domain" description="Polymerase/histidinol phosphatase N-terminal" evidence="1">
    <location>
        <begin position="6"/>
        <end position="70"/>
    </location>
</feature>
<reference evidence="3" key="1">
    <citation type="journal article" date="2017" name="Appl. Environ. Microbiol.">
        <title>Genomic Analysis of Calderihabitans maritimus KKC1, a Thermophilic, Hydrogenogenic, Carboxydotrophic Bacterium Isolated from Marine Sediment.</title>
        <authorList>
            <person name="Omae K."/>
            <person name="Yoneda Y."/>
            <person name="Fukuyama Y."/>
            <person name="Yoshida T."/>
            <person name="Sako Y."/>
        </authorList>
    </citation>
    <scope>NUCLEOTIDE SEQUENCE [LARGE SCALE GENOMIC DNA]</scope>
    <source>
        <strain evidence="3">KKC1</strain>
    </source>
</reference>
<dbReference type="NCBIfam" id="NF038032">
    <property type="entry name" value="CehA_McbA_metalo"/>
    <property type="match status" value="1"/>
</dbReference>
<dbReference type="InterPro" id="IPR003141">
    <property type="entry name" value="Pol/His_phosphatase_N"/>
</dbReference>
<evidence type="ECO:0000313" key="3">
    <source>
        <dbReference type="Proteomes" id="UP000197032"/>
    </source>
</evidence>